<comment type="caution">
    <text evidence="2">The sequence shown here is derived from an EMBL/GenBank/DDBJ whole genome shotgun (WGS) entry which is preliminary data.</text>
</comment>
<protein>
    <submittedName>
        <fullName evidence="2">Uncharacterized protein</fullName>
    </submittedName>
</protein>
<dbReference type="EMBL" id="JADGJH010002007">
    <property type="protein sequence ID" value="KAJ3105346.1"/>
    <property type="molecule type" value="Genomic_DNA"/>
</dbReference>
<name>A0AAD5SUF8_9FUNG</name>
<feature type="transmembrane region" description="Helical" evidence="1">
    <location>
        <begin position="12"/>
        <end position="35"/>
    </location>
</feature>
<keyword evidence="3" id="KW-1185">Reference proteome</keyword>
<keyword evidence="1" id="KW-0472">Membrane</keyword>
<sequence>MVLTLKWLWRFQAATTVFFVSLQMFVGAIVLAYFLETGGGHVDWFIFEDLSPDECESVSRANGANSGFGDRRQRARYQKISAGVAGVATDHEEYDANEAAEWQGNFEDGSLAKLFENYLVSPPFAYGMRSISRRVKANTIDDQAPLDFNAFAKNFSADRDGTRSYDGPIFENVIILSLECLRADVINFNAQKSVFAKLLSNRSNIDEFDSIISPFINNAFVQGVFTAVRRVPDSNNHNKNSMAKTLFIVMGDHGTAMGEHDGNVYGINEGG</sequence>
<keyword evidence="1" id="KW-0812">Transmembrane</keyword>
<gene>
    <name evidence="2" type="ORF">HK100_003908</name>
</gene>
<proteinExistence type="predicted"/>
<dbReference type="AlphaFoldDB" id="A0AAD5SUF8"/>
<reference evidence="2" key="1">
    <citation type="submission" date="2020-05" db="EMBL/GenBank/DDBJ databases">
        <title>Phylogenomic resolution of chytrid fungi.</title>
        <authorList>
            <person name="Stajich J.E."/>
            <person name="Amses K."/>
            <person name="Simmons R."/>
            <person name="Seto K."/>
            <person name="Myers J."/>
            <person name="Bonds A."/>
            <person name="Quandt C.A."/>
            <person name="Barry K."/>
            <person name="Liu P."/>
            <person name="Grigoriev I."/>
            <person name="Longcore J.E."/>
            <person name="James T.Y."/>
        </authorList>
    </citation>
    <scope>NUCLEOTIDE SEQUENCE</scope>
    <source>
        <strain evidence="2">JEL0513</strain>
    </source>
</reference>
<dbReference type="Proteomes" id="UP001211907">
    <property type="component" value="Unassembled WGS sequence"/>
</dbReference>
<evidence type="ECO:0000313" key="3">
    <source>
        <dbReference type="Proteomes" id="UP001211907"/>
    </source>
</evidence>
<keyword evidence="1" id="KW-1133">Transmembrane helix</keyword>
<evidence type="ECO:0000313" key="2">
    <source>
        <dbReference type="EMBL" id="KAJ3105346.1"/>
    </source>
</evidence>
<accession>A0AAD5SUF8</accession>
<evidence type="ECO:0000256" key="1">
    <source>
        <dbReference type="SAM" id="Phobius"/>
    </source>
</evidence>
<organism evidence="2 3">
    <name type="scientific">Physocladia obscura</name>
    <dbReference type="NCBI Taxonomy" id="109957"/>
    <lineage>
        <taxon>Eukaryota</taxon>
        <taxon>Fungi</taxon>
        <taxon>Fungi incertae sedis</taxon>
        <taxon>Chytridiomycota</taxon>
        <taxon>Chytridiomycota incertae sedis</taxon>
        <taxon>Chytridiomycetes</taxon>
        <taxon>Chytridiales</taxon>
        <taxon>Chytriomycetaceae</taxon>
        <taxon>Physocladia</taxon>
    </lineage>
</organism>